<gene>
    <name evidence="1" type="ORF">GCM10010840_35760</name>
</gene>
<dbReference type="Gene3D" id="1.10.3210.10">
    <property type="entry name" value="Hypothetical protein af1432"/>
    <property type="match status" value="1"/>
</dbReference>
<evidence type="ECO:0008006" key="3">
    <source>
        <dbReference type="Google" id="ProtNLM"/>
    </source>
</evidence>
<organism evidence="1 2">
    <name type="scientific">Deinococcus aerolatus</name>
    <dbReference type="NCBI Taxonomy" id="522487"/>
    <lineage>
        <taxon>Bacteria</taxon>
        <taxon>Thermotogati</taxon>
        <taxon>Deinococcota</taxon>
        <taxon>Deinococci</taxon>
        <taxon>Deinococcales</taxon>
        <taxon>Deinococcaceae</taxon>
        <taxon>Deinococcus</taxon>
    </lineage>
</organism>
<evidence type="ECO:0000313" key="1">
    <source>
        <dbReference type="EMBL" id="GGL94558.1"/>
    </source>
</evidence>
<dbReference type="Proteomes" id="UP000639973">
    <property type="component" value="Unassembled WGS sequence"/>
</dbReference>
<dbReference type="RefSeq" id="WP_188974301.1">
    <property type="nucleotide sequence ID" value="NZ_BMOL01000034.1"/>
</dbReference>
<comment type="caution">
    <text evidence="1">The sequence shown here is derived from an EMBL/GenBank/DDBJ whole genome shotgun (WGS) entry which is preliminary data.</text>
</comment>
<dbReference type="SUPFAM" id="SSF109604">
    <property type="entry name" value="HD-domain/PDEase-like"/>
    <property type="match status" value="1"/>
</dbReference>
<proteinExistence type="predicted"/>
<keyword evidence="2" id="KW-1185">Reference proteome</keyword>
<reference evidence="2" key="1">
    <citation type="journal article" date="2019" name="Int. J. Syst. Evol. Microbiol.">
        <title>The Global Catalogue of Microorganisms (GCM) 10K type strain sequencing project: providing services to taxonomists for standard genome sequencing and annotation.</title>
        <authorList>
            <consortium name="The Broad Institute Genomics Platform"/>
            <consortium name="The Broad Institute Genome Sequencing Center for Infectious Disease"/>
            <person name="Wu L."/>
            <person name="Ma J."/>
        </authorList>
    </citation>
    <scope>NUCLEOTIDE SEQUENCE [LARGE SCALE GENOMIC DNA]</scope>
    <source>
        <strain evidence="2">JCM 15442</strain>
    </source>
</reference>
<evidence type="ECO:0000313" key="2">
    <source>
        <dbReference type="Proteomes" id="UP000639973"/>
    </source>
</evidence>
<dbReference type="EMBL" id="BMOL01000034">
    <property type="protein sequence ID" value="GGL94558.1"/>
    <property type="molecule type" value="Genomic_DNA"/>
</dbReference>
<sequence>MIFLVTSSMPARPADPYAVIKAELIAQFALGPGSLHGPEHWQRVEDTAVRLAQLGGGDVQVARWFGLFHDAARHSEGTDSRHGHRAAGLVDRYRTWLGLTATQLGLLQWACKHHASGQTTDEPTVGACWDADRLDLPRVGIQPQARYLSTVAGRQQALRLFPAAAGGREHPG</sequence>
<name>A0ABQ2GG75_9DEIO</name>
<accession>A0ABQ2GG75</accession>
<protein>
    <recommendedName>
        <fullName evidence="3">HD domain-containing protein</fullName>
    </recommendedName>
</protein>